<evidence type="ECO:0000256" key="5">
    <source>
        <dbReference type="SAM" id="Phobius"/>
    </source>
</evidence>
<dbReference type="Pfam" id="PF07681">
    <property type="entry name" value="DoxX"/>
    <property type="match status" value="1"/>
</dbReference>
<evidence type="ECO:0000313" key="7">
    <source>
        <dbReference type="Proteomes" id="UP000247602"/>
    </source>
</evidence>
<gene>
    <name evidence="6" type="ORF">DMO24_12370</name>
</gene>
<feature type="transmembrane region" description="Helical" evidence="5">
    <location>
        <begin position="65"/>
        <end position="83"/>
    </location>
</feature>
<keyword evidence="2 5" id="KW-0812">Transmembrane</keyword>
<feature type="transmembrane region" description="Helical" evidence="5">
    <location>
        <begin position="89"/>
        <end position="107"/>
    </location>
</feature>
<evidence type="ECO:0000256" key="2">
    <source>
        <dbReference type="ARBA" id="ARBA00022692"/>
    </source>
</evidence>
<keyword evidence="4 5" id="KW-0472">Membrane</keyword>
<keyword evidence="3 5" id="KW-1133">Transmembrane helix</keyword>
<protein>
    <submittedName>
        <fullName evidence="6">DoxX family protein</fullName>
    </submittedName>
</protein>
<evidence type="ECO:0000256" key="3">
    <source>
        <dbReference type="ARBA" id="ARBA00022989"/>
    </source>
</evidence>
<organism evidence="6 7">
    <name type="scientific">Modestobacter versicolor</name>
    <dbReference type="NCBI Taxonomy" id="429133"/>
    <lineage>
        <taxon>Bacteria</taxon>
        <taxon>Bacillati</taxon>
        <taxon>Actinomycetota</taxon>
        <taxon>Actinomycetes</taxon>
        <taxon>Geodermatophilales</taxon>
        <taxon>Geodermatophilaceae</taxon>
        <taxon>Modestobacter</taxon>
    </lineage>
</organism>
<dbReference type="GO" id="GO:0016020">
    <property type="term" value="C:membrane"/>
    <property type="evidence" value="ECO:0007669"/>
    <property type="project" value="UniProtKB-SubCell"/>
</dbReference>
<dbReference type="InterPro" id="IPR032808">
    <property type="entry name" value="DoxX"/>
</dbReference>
<reference evidence="6 7" key="1">
    <citation type="submission" date="2018-06" db="EMBL/GenBank/DDBJ databases">
        <title>Draft genome sequence of Modestobacter versicolor CP153-2.</title>
        <authorList>
            <person name="Gundlapally S.R."/>
        </authorList>
    </citation>
    <scope>NUCLEOTIDE SEQUENCE [LARGE SCALE GENOMIC DNA]</scope>
    <source>
        <strain evidence="6 7">CP153-2</strain>
    </source>
</reference>
<dbReference type="Proteomes" id="UP000247602">
    <property type="component" value="Unassembled WGS sequence"/>
</dbReference>
<dbReference type="OrthoDB" id="3576439at2"/>
<evidence type="ECO:0000313" key="6">
    <source>
        <dbReference type="EMBL" id="PZA21048.1"/>
    </source>
</evidence>
<accession>A0A323VN68</accession>
<proteinExistence type="predicted"/>
<name>A0A323VN68_9ACTN</name>
<dbReference type="AlphaFoldDB" id="A0A323VN68"/>
<evidence type="ECO:0000256" key="4">
    <source>
        <dbReference type="ARBA" id="ARBA00023136"/>
    </source>
</evidence>
<comment type="subcellular location">
    <subcellularLocation>
        <location evidence="1">Membrane</location>
        <topology evidence="1">Multi-pass membrane protein</topology>
    </subcellularLocation>
</comment>
<keyword evidence="7" id="KW-1185">Reference proteome</keyword>
<sequence>MLGRVLRIGLAVVFLAAGLSKLAGAPELVDLFDDIGAGQWLRYLVGVCEVAGAVGLLVPRLTRPAALGLTALMVGATVVNVAVLQVSPLVTVVLALAAGTTAALSPGSRRR</sequence>
<evidence type="ECO:0000256" key="1">
    <source>
        <dbReference type="ARBA" id="ARBA00004141"/>
    </source>
</evidence>
<feature type="transmembrane region" description="Helical" evidence="5">
    <location>
        <begin position="40"/>
        <end position="58"/>
    </location>
</feature>
<dbReference type="EMBL" id="QKNV01000120">
    <property type="protein sequence ID" value="PZA21048.1"/>
    <property type="molecule type" value="Genomic_DNA"/>
</dbReference>
<comment type="caution">
    <text evidence="6">The sequence shown here is derived from an EMBL/GenBank/DDBJ whole genome shotgun (WGS) entry which is preliminary data.</text>
</comment>